<dbReference type="PANTHER" id="PTHR18978">
    <property type="entry name" value="GRIP-1 ASSOCIATED PROTEIN 1"/>
    <property type="match status" value="1"/>
</dbReference>
<keyword evidence="1" id="KW-0175">Coiled coil</keyword>
<evidence type="ECO:0008006" key="4">
    <source>
        <dbReference type="Google" id="ProtNLM"/>
    </source>
</evidence>
<comment type="caution">
    <text evidence="2">The sequence shown here is derived from an EMBL/GenBank/DDBJ whole genome shotgun (WGS) entry which is preliminary data.</text>
</comment>
<dbReference type="GO" id="GO:0098978">
    <property type="term" value="C:glutamatergic synapse"/>
    <property type="evidence" value="ECO:0007669"/>
    <property type="project" value="TreeGrafter"/>
</dbReference>
<dbReference type="GO" id="GO:0099158">
    <property type="term" value="P:regulation of recycling endosome localization within postsynapse"/>
    <property type="evidence" value="ECO:0007669"/>
    <property type="project" value="TreeGrafter"/>
</dbReference>
<feature type="coiled-coil region" evidence="1">
    <location>
        <begin position="125"/>
        <end position="389"/>
    </location>
</feature>
<gene>
    <name evidence="2" type="ORF">WR25_01029</name>
</gene>
<sequence>MAHDSGGLSREEFLRVQEQLIELRNRNYELQEELKRKSNEISQLSNSHSTKSDALQFASKLISRSKDKDSAKYEVEIENLQRKLATQEEEFRLQQETLFAEINKITSMNEGLKKASEISPENEGNSTLDAEYQSLKSELEKSKVRIEELEQKSTTLQELLAAEQAKKLEQDSLIHGLENQLLECRAEMETNEKEAAKKAQDLEADQCMLNMMVELKKYQDERETMIKSYKEMENSLEVQSELVQKNQKLEKSVDYLSQNLEESKRHFEEIQMKYNSLVENEQQKINQSVESALKEYRDQALITENKFQLVKISYRFFSTYLKIQEVSDMRKEFEKERDELLLKIRRLEDKISAKDEEKNMALKKQTALMKELQRSLKEERKRADSLEKKSEEKAGWHVVGQDMETRSSHTFDGNESISSLSALESDNVELINRLTTLQSLHHESVSRLNHLETENASLRKEIHEKSELIEHWIKTRAMPSNNSQNSSPREGGLKKFFTSALQGDESASDIKEMNKKLQRMLEETLSKNIGLQRVALKFSKNRKFKNFRTFKRSSKERICKKNL</sequence>
<name>A0A2A2JSZ7_9BILA</name>
<dbReference type="InterPro" id="IPR026204">
    <property type="entry name" value="GRIPAP1"/>
</dbReference>
<keyword evidence="3" id="KW-1185">Reference proteome</keyword>
<dbReference type="Proteomes" id="UP000218231">
    <property type="component" value="Unassembled WGS sequence"/>
</dbReference>
<reference evidence="2 3" key="1">
    <citation type="journal article" date="2017" name="Curr. Biol.">
        <title>Genome architecture and evolution of a unichromosomal asexual nematode.</title>
        <authorList>
            <person name="Fradin H."/>
            <person name="Zegar C."/>
            <person name="Gutwein M."/>
            <person name="Lucas J."/>
            <person name="Kovtun M."/>
            <person name="Corcoran D."/>
            <person name="Baugh L.R."/>
            <person name="Kiontke K."/>
            <person name="Gunsalus K."/>
            <person name="Fitch D.H."/>
            <person name="Piano F."/>
        </authorList>
    </citation>
    <scope>NUCLEOTIDE SEQUENCE [LARGE SCALE GENOMIC DNA]</scope>
    <source>
        <strain evidence="2">PF1309</strain>
    </source>
</reference>
<dbReference type="AlphaFoldDB" id="A0A2A2JSZ7"/>
<dbReference type="GO" id="GO:0098998">
    <property type="term" value="C:extrinsic component of postsynaptic early endosome membrane"/>
    <property type="evidence" value="ECO:0007669"/>
    <property type="project" value="TreeGrafter"/>
</dbReference>
<dbReference type="GO" id="GO:0098887">
    <property type="term" value="P:neurotransmitter receptor transport, endosome to postsynaptic membrane"/>
    <property type="evidence" value="ECO:0007669"/>
    <property type="project" value="TreeGrafter"/>
</dbReference>
<dbReference type="PANTHER" id="PTHR18978:SF1">
    <property type="entry name" value="GRIP1-ASSOCIATED PROTEIN 1"/>
    <property type="match status" value="1"/>
</dbReference>
<feature type="coiled-coil region" evidence="1">
    <location>
        <begin position="420"/>
        <end position="468"/>
    </location>
</feature>
<dbReference type="EMBL" id="LIAE01010239">
    <property type="protein sequence ID" value="PAV64791.1"/>
    <property type="molecule type" value="Genomic_DNA"/>
</dbReference>
<protein>
    <recommendedName>
        <fullName evidence="4">GRIP domain-containing protein</fullName>
    </recommendedName>
</protein>
<accession>A0A2A2JSZ7</accession>
<organism evidence="2 3">
    <name type="scientific">Diploscapter pachys</name>
    <dbReference type="NCBI Taxonomy" id="2018661"/>
    <lineage>
        <taxon>Eukaryota</taxon>
        <taxon>Metazoa</taxon>
        <taxon>Ecdysozoa</taxon>
        <taxon>Nematoda</taxon>
        <taxon>Chromadorea</taxon>
        <taxon>Rhabditida</taxon>
        <taxon>Rhabditina</taxon>
        <taxon>Rhabditomorpha</taxon>
        <taxon>Rhabditoidea</taxon>
        <taxon>Rhabditidae</taxon>
        <taxon>Diploscapter</taxon>
    </lineage>
</organism>
<dbReference type="OrthoDB" id="6269447at2759"/>
<feature type="coiled-coil region" evidence="1">
    <location>
        <begin position="13"/>
        <end position="97"/>
    </location>
</feature>
<dbReference type="GO" id="GO:0099152">
    <property type="term" value="P:regulation of neurotransmitter receptor transport, endosome to postsynaptic membrane"/>
    <property type="evidence" value="ECO:0007669"/>
    <property type="project" value="TreeGrafter"/>
</dbReference>
<evidence type="ECO:0000313" key="2">
    <source>
        <dbReference type="EMBL" id="PAV64791.1"/>
    </source>
</evidence>
<evidence type="ECO:0000256" key="1">
    <source>
        <dbReference type="SAM" id="Coils"/>
    </source>
</evidence>
<dbReference type="GO" id="GO:1905244">
    <property type="term" value="P:regulation of modification of synaptic structure"/>
    <property type="evidence" value="ECO:0007669"/>
    <property type="project" value="TreeGrafter"/>
</dbReference>
<dbReference type="GO" id="GO:0098837">
    <property type="term" value="C:postsynaptic recycling endosome"/>
    <property type="evidence" value="ECO:0007669"/>
    <property type="project" value="TreeGrafter"/>
</dbReference>
<evidence type="ECO:0000313" key="3">
    <source>
        <dbReference type="Proteomes" id="UP000218231"/>
    </source>
</evidence>
<proteinExistence type="predicted"/>
<dbReference type="STRING" id="2018661.A0A2A2JSZ7"/>